<dbReference type="Pfam" id="PF02557">
    <property type="entry name" value="VanY"/>
    <property type="match status" value="1"/>
</dbReference>
<dbReference type="InterPro" id="IPR003709">
    <property type="entry name" value="VanY-like_core_dom"/>
</dbReference>
<dbReference type="Gene3D" id="1.10.101.10">
    <property type="entry name" value="PGBD-like superfamily/PGBD"/>
    <property type="match status" value="1"/>
</dbReference>
<proteinExistence type="predicted"/>
<dbReference type="InterPro" id="IPR036366">
    <property type="entry name" value="PGBDSf"/>
</dbReference>
<dbReference type="AlphaFoldDB" id="A0A1C0A8U2"/>
<comment type="caution">
    <text evidence="2">The sequence shown here is derived from an EMBL/GenBank/DDBJ whole genome shotgun (WGS) entry which is preliminary data.</text>
</comment>
<feature type="domain" description="LysM" evidence="1">
    <location>
        <begin position="98"/>
        <end position="141"/>
    </location>
</feature>
<organism evidence="2 3">
    <name type="scientific">Orenia metallireducens</name>
    <dbReference type="NCBI Taxonomy" id="1413210"/>
    <lineage>
        <taxon>Bacteria</taxon>
        <taxon>Bacillati</taxon>
        <taxon>Bacillota</taxon>
        <taxon>Clostridia</taxon>
        <taxon>Halanaerobiales</taxon>
        <taxon>Halobacteroidaceae</taxon>
        <taxon>Orenia</taxon>
    </lineage>
</organism>
<protein>
    <recommendedName>
        <fullName evidence="1">LysM domain-containing protein</fullName>
    </recommendedName>
</protein>
<keyword evidence="3" id="KW-1185">Reference proteome</keyword>
<dbReference type="Gene3D" id="3.30.1380.10">
    <property type="match status" value="1"/>
</dbReference>
<dbReference type="RefSeq" id="WP_068718758.1">
    <property type="nucleotide sequence ID" value="NZ_LWDV01000009.1"/>
</dbReference>
<dbReference type="Proteomes" id="UP000093514">
    <property type="component" value="Unassembled WGS sequence"/>
</dbReference>
<name>A0A1C0A8U2_9FIRM</name>
<dbReference type="Pfam" id="PF01476">
    <property type="entry name" value="LysM"/>
    <property type="match status" value="2"/>
</dbReference>
<dbReference type="OrthoDB" id="9792074at2"/>
<dbReference type="PANTHER" id="PTHR34385">
    <property type="entry name" value="D-ALANYL-D-ALANINE CARBOXYPEPTIDASE"/>
    <property type="match status" value="1"/>
</dbReference>
<reference evidence="3" key="1">
    <citation type="submission" date="2016-07" db="EMBL/GenBank/DDBJ databases">
        <authorList>
            <person name="Florea S."/>
            <person name="Webb J.S."/>
            <person name="Jaromczyk J."/>
            <person name="Schardl C.L."/>
        </authorList>
    </citation>
    <scope>NUCLEOTIDE SEQUENCE [LARGE SCALE GENOMIC DNA]</scope>
    <source>
        <strain evidence="3">Z6</strain>
    </source>
</reference>
<dbReference type="CDD" id="cd00118">
    <property type="entry name" value="LysM"/>
    <property type="match status" value="2"/>
</dbReference>
<evidence type="ECO:0000313" key="2">
    <source>
        <dbReference type="EMBL" id="OCL26683.1"/>
    </source>
</evidence>
<dbReference type="InterPro" id="IPR002477">
    <property type="entry name" value="Peptidoglycan-bd-like"/>
</dbReference>
<dbReference type="EMBL" id="LWDV01000009">
    <property type="protein sequence ID" value="OCL26683.1"/>
    <property type="molecule type" value="Genomic_DNA"/>
</dbReference>
<dbReference type="InterPro" id="IPR036779">
    <property type="entry name" value="LysM_dom_sf"/>
</dbReference>
<dbReference type="InterPro" id="IPR052179">
    <property type="entry name" value="DD-CPase-like"/>
</dbReference>
<accession>A0A1C0A8U2</accession>
<dbReference type="PROSITE" id="PS51782">
    <property type="entry name" value="LYSM"/>
    <property type="match status" value="2"/>
</dbReference>
<dbReference type="GO" id="GO:0008233">
    <property type="term" value="F:peptidase activity"/>
    <property type="evidence" value="ECO:0007669"/>
    <property type="project" value="InterPro"/>
</dbReference>
<dbReference type="InterPro" id="IPR009045">
    <property type="entry name" value="Zn_M74/Hedgehog-like"/>
</dbReference>
<feature type="domain" description="LysM" evidence="1">
    <location>
        <begin position="147"/>
        <end position="190"/>
    </location>
</feature>
<dbReference type="PANTHER" id="PTHR34385:SF1">
    <property type="entry name" value="PEPTIDOGLYCAN L-ALANYL-D-GLUTAMATE ENDOPEPTIDASE CWLK"/>
    <property type="match status" value="1"/>
</dbReference>
<evidence type="ECO:0000259" key="1">
    <source>
        <dbReference type="PROSITE" id="PS51782"/>
    </source>
</evidence>
<dbReference type="Pfam" id="PF01471">
    <property type="entry name" value="PG_binding_1"/>
    <property type="match status" value="1"/>
</dbReference>
<dbReference type="SUPFAM" id="SSF54106">
    <property type="entry name" value="LysM domain"/>
    <property type="match status" value="2"/>
</dbReference>
<reference evidence="2 3" key="2">
    <citation type="submission" date="2016-08" db="EMBL/GenBank/DDBJ databases">
        <title>Orenia metallireducens sp. nov. strain Z6, a Novel Metal-reducing Firmicute from the Deep Subsurface.</title>
        <authorList>
            <person name="Maxim B.I."/>
            <person name="Kenneth K."/>
            <person name="Flynn T.M."/>
            <person name="Oloughlin E.J."/>
            <person name="Locke R.A."/>
            <person name="Weber J.R."/>
            <person name="Egan S.M."/>
            <person name="Mackie R.I."/>
            <person name="Cann I.K."/>
        </authorList>
    </citation>
    <scope>NUCLEOTIDE SEQUENCE [LARGE SCALE GENOMIC DNA]</scope>
    <source>
        <strain evidence="2 3">Z6</strain>
    </source>
</reference>
<dbReference type="SUPFAM" id="SSF47090">
    <property type="entry name" value="PGBD-like"/>
    <property type="match status" value="1"/>
</dbReference>
<dbReference type="InterPro" id="IPR058193">
    <property type="entry name" value="VanY/YodJ_core_dom"/>
</dbReference>
<dbReference type="CDD" id="cd14852">
    <property type="entry name" value="LD-carboxypeptidase"/>
    <property type="match status" value="1"/>
</dbReference>
<dbReference type="InterPro" id="IPR018392">
    <property type="entry name" value="LysM"/>
</dbReference>
<evidence type="ECO:0000313" key="3">
    <source>
        <dbReference type="Proteomes" id="UP000093514"/>
    </source>
</evidence>
<dbReference type="GO" id="GO:0006508">
    <property type="term" value="P:proteolysis"/>
    <property type="evidence" value="ECO:0007669"/>
    <property type="project" value="InterPro"/>
</dbReference>
<dbReference type="SMART" id="SM00257">
    <property type="entry name" value="LysM"/>
    <property type="match status" value="2"/>
</dbReference>
<sequence>MELFIGHKLVKREDGYTVVLYLDQELTEFAKDFDGIGNKERRDLERGIRDYIKEKLPNIKVKSVNLMLGSLLVASLSFANIEIARGAEVNQPQIQNLRTYRVKSGDTLAKISEKFGTTISKLKAINGLSGNLIYIGQELKLPQLQEGTHIVQAGDTLSKLARKYNLSVEKLKRVNGLAGDKIYIGQALTIPNQGNLSTIDLPDGVFRVGDRGKEVKSIQVALNNLGYSLVEDGVYGPTTKRIVTDFQRQYDALKVDGIYGPKTKEYLAEALLTDHTILADPSDTLALVNKGNSLPSNYIPANLVVPNVPFPFPEFHEKKLMREDAARALEKLFAKAKEDGIELYATSGYRSYDRQKAIFTSKSMQYGLERANQFSAKPGESEHQTGLAMDVTSPKVDFRLTQSFGETREGKWLKENAPKFGFIIRYPQGKEDITGYQYEPWHLRYVGNNHISYEIASNGATLEEYLERV</sequence>
<dbReference type="SUPFAM" id="SSF55166">
    <property type="entry name" value="Hedgehog/DD-peptidase"/>
    <property type="match status" value="1"/>
</dbReference>
<dbReference type="Gene3D" id="3.10.350.10">
    <property type="entry name" value="LysM domain"/>
    <property type="match status" value="2"/>
</dbReference>
<gene>
    <name evidence="2" type="ORF">U472_11960</name>
</gene>
<dbReference type="InterPro" id="IPR036365">
    <property type="entry name" value="PGBD-like_sf"/>
</dbReference>